<proteinExistence type="predicted"/>
<name>A0A0U1LUC9_TALIS</name>
<dbReference type="EMBL" id="CVMT01000002">
    <property type="protein sequence ID" value="CRG86396.1"/>
    <property type="molecule type" value="Genomic_DNA"/>
</dbReference>
<evidence type="ECO:0000256" key="1">
    <source>
        <dbReference type="SAM" id="MobiDB-lite"/>
    </source>
</evidence>
<reference evidence="2 3" key="1">
    <citation type="submission" date="2015-04" db="EMBL/GenBank/DDBJ databases">
        <authorList>
            <person name="Syromyatnikov M.Y."/>
            <person name="Popov V.N."/>
        </authorList>
    </citation>
    <scope>NUCLEOTIDE SEQUENCE [LARGE SCALE GENOMIC DNA]</scope>
    <source>
        <strain evidence="2">WF-38-12</strain>
    </source>
</reference>
<evidence type="ECO:0000313" key="3">
    <source>
        <dbReference type="Proteomes" id="UP000054383"/>
    </source>
</evidence>
<accession>A0A0U1LUC9</accession>
<feature type="region of interest" description="Disordered" evidence="1">
    <location>
        <begin position="1"/>
        <end position="70"/>
    </location>
</feature>
<protein>
    <submittedName>
        <fullName evidence="2">Uncharacterized protein</fullName>
    </submittedName>
</protein>
<dbReference type="OrthoDB" id="2943660at2759"/>
<dbReference type="AlphaFoldDB" id="A0A0U1LUC9"/>
<dbReference type="Proteomes" id="UP000054383">
    <property type="component" value="Unassembled WGS sequence"/>
</dbReference>
<evidence type="ECO:0000313" key="2">
    <source>
        <dbReference type="EMBL" id="CRG86396.1"/>
    </source>
</evidence>
<dbReference type="OMA" id="THDIRAR"/>
<feature type="compositionally biased region" description="Basic residues" evidence="1">
    <location>
        <begin position="13"/>
        <end position="24"/>
    </location>
</feature>
<dbReference type="STRING" id="28573.A0A0U1LUC9"/>
<gene>
    <name evidence="2" type="ORF">PISL3812_03402</name>
</gene>
<organism evidence="2 3">
    <name type="scientific">Talaromyces islandicus</name>
    <name type="common">Penicillium islandicum</name>
    <dbReference type="NCBI Taxonomy" id="28573"/>
    <lineage>
        <taxon>Eukaryota</taxon>
        <taxon>Fungi</taxon>
        <taxon>Dikarya</taxon>
        <taxon>Ascomycota</taxon>
        <taxon>Pezizomycotina</taxon>
        <taxon>Eurotiomycetes</taxon>
        <taxon>Eurotiomycetidae</taxon>
        <taxon>Eurotiales</taxon>
        <taxon>Trichocomaceae</taxon>
        <taxon>Talaromyces</taxon>
        <taxon>Talaromyces sect. Islandici</taxon>
    </lineage>
</organism>
<sequence length="431" mass="47090">MHVANPSIASRAGKPKGSKNKATLKKLENLQVTKRNASSKERIAAWITAPKATSTQSPLPARDRRPSGSASAALHYEMVWPSHSHPANRTHRKYSVPERAASSISPISTGYRPYTWEGGLSIDLESFGFMETPYMSPAHSQYMQSPGEESTTNWSNVATEPVTPVDLCRCMHQQALSQNKLYNLGRDPAQWLFEPTIDIVFSALSSCQSLFNCALCSKETNNLLAATFLLDRLFAVLAQTVFQAVPANIQESSMGRVPCTSPPATRKSLVDRSLKTAQETLDLLKGLLDPSVDLHTVSGNVDMSGLAAFANTDLMQKDFTNQAWGIFGQDTGTAEQLSPPIFESGNPRNNVDSGHMTHLREFVCRYESMLENLQVAVSYNIAPKPTSTTTAASFGLQAAWIPNVFGVSSAPQFHYPQPFQHSGSAYNVVGF</sequence>
<keyword evidence="3" id="KW-1185">Reference proteome</keyword>